<dbReference type="HOGENOM" id="CLU_010718_6_2_1"/>
<dbReference type="STRING" id="7260.B4NBI2"/>
<feature type="domain" description="CHK kinase-like" evidence="1">
    <location>
        <begin position="119"/>
        <end position="320"/>
    </location>
</feature>
<dbReference type="GO" id="GO:0016740">
    <property type="term" value="F:transferase activity"/>
    <property type="evidence" value="ECO:0007669"/>
    <property type="project" value="UniProtKB-KW"/>
</dbReference>
<dbReference type="PhylomeDB" id="B4NBI2"/>
<dbReference type="InParanoid" id="B4NBI2"/>
<dbReference type="Proteomes" id="UP000007798">
    <property type="component" value="Unassembled WGS sequence"/>
</dbReference>
<dbReference type="SUPFAM" id="SSF56112">
    <property type="entry name" value="Protein kinase-like (PK-like)"/>
    <property type="match status" value="1"/>
</dbReference>
<evidence type="ECO:0000313" key="2">
    <source>
        <dbReference type="EMBL" id="EDW81146.1"/>
    </source>
</evidence>
<name>B4NBI2_DROWI</name>
<gene>
    <name evidence="2" type="primary">Dwil\GK11179</name>
    <name evidence="2" type="ORF">Dwil_GK11179</name>
</gene>
<evidence type="ECO:0000259" key="1">
    <source>
        <dbReference type="SMART" id="SM00587"/>
    </source>
</evidence>
<dbReference type="PANTHER" id="PTHR11012:SF48">
    <property type="entry name" value="CHK KINASE-LIKE DOMAIN-CONTAINING PROTEIN-RELATED"/>
    <property type="match status" value="1"/>
</dbReference>
<keyword evidence="3" id="KW-1185">Reference proteome</keyword>
<reference evidence="2 3" key="1">
    <citation type="journal article" date="2007" name="Nature">
        <title>Evolution of genes and genomes on the Drosophila phylogeny.</title>
        <authorList>
            <consortium name="Drosophila 12 Genomes Consortium"/>
            <person name="Clark A.G."/>
            <person name="Eisen M.B."/>
            <person name="Smith D.R."/>
            <person name="Bergman C.M."/>
            <person name="Oliver B."/>
            <person name="Markow T.A."/>
            <person name="Kaufman T.C."/>
            <person name="Kellis M."/>
            <person name="Gelbart W."/>
            <person name="Iyer V.N."/>
            <person name="Pollard D.A."/>
            <person name="Sackton T.B."/>
            <person name="Larracuente A.M."/>
            <person name="Singh N.D."/>
            <person name="Abad J.P."/>
            <person name="Abt D.N."/>
            <person name="Adryan B."/>
            <person name="Aguade M."/>
            <person name="Akashi H."/>
            <person name="Anderson W.W."/>
            <person name="Aquadro C.F."/>
            <person name="Ardell D.H."/>
            <person name="Arguello R."/>
            <person name="Artieri C.G."/>
            <person name="Barbash D.A."/>
            <person name="Barker D."/>
            <person name="Barsanti P."/>
            <person name="Batterham P."/>
            <person name="Batzoglou S."/>
            <person name="Begun D."/>
            <person name="Bhutkar A."/>
            <person name="Blanco E."/>
            <person name="Bosak S.A."/>
            <person name="Bradley R.K."/>
            <person name="Brand A.D."/>
            <person name="Brent M.R."/>
            <person name="Brooks A.N."/>
            <person name="Brown R.H."/>
            <person name="Butlin R.K."/>
            <person name="Caggese C."/>
            <person name="Calvi B.R."/>
            <person name="Bernardo de Carvalho A."/>
            <person name="Caspi A."/>
            <person name="Castrezana S."/>
            <person name="Celniker S.E."/>
            <person name="Chang J.L."/>
            <person name="Chapple C."/>
            <person name="Chatterji S."/>
            <person name="Chinwalla A."/>
            <person name="Civetta A."/>
            <person name="Clifton S.W."/>
            <person name="Comeron J.M."/>
            <person name="Costello J.C."/>
            <person name="Coyne J.A."/>
            <person name="Daub J."/>
            <person name="David R.G."/>
            <person name="Delcher A.L."/>
            <person name="Delehaunty K."/>
            <person name="Do C.B."/>
            <person name="Ebling H."/>
            <person name="Edwards K."/>
            <person name="Eickbush T."/>
            <person name="Evans J.D."/>
            <person name="Filipski A."/>
            <person name="Findeiss S."/>
            <person name="Freyhult E."/>
            <person name="Fulton L."/>
            <person name="Fulton R."/>
            <person name="Garcia A.C."/>
            <person name="Gardiner A."/>
            <person name="Garfield D.A."/>
            <person name="Garvin B.E."/>
            <person name="Gibson G."/>
            <person name="Gilbert D."/>
            <person name="Gnerre S."/>
            <person name="Godfrey J."/>
            <person name="Good R."/>
            <person name="Gotea V."/>
            <person name="Gravely B."/>
            <person name="Greenberg A.J."/>
            <person name="Griffiths-Jones S."/>
            <person name="Gross S."/>
            <person name="Guigo R."/>
            <person name="Gustafson E.A."/>
            <person name="Haerty W."/>
            <person name="Hahn M.W."/>
            <person name="Halligan D.L."/>
            <person name="Halpern A.L."/>
            <person name="Halter G.M."/>
            <person name="Han M.V."/>
            <person name="Heger A."/>
            <person name="Hillier L."/>
            <person name="Hinrichs A.S."/>
            <person name="Holmes I."/>
            <person name="Hoskins R.A."/>
            <person name="Hubisz M.J."/>
            <person name="Hultmark D."/>
            <person name="Huntley M.A."/>
            <person name="Jaffe D.B."/>
            <person name="Jagadeeshan S."/>
            <person name="Jeck W.R."/>
            <person name="Johnson J."/>
            <person name="Jones C.D."/>
            <person name="Jordan W.C."/>
            <person name="Karpen G.H."/>
            <person name="Kataoka E."/>
            <person name="Keightley P.D."/>
            <person name="Kheradpour P."/>
            <person name="Kirkness E.F."/>
            <person name="Koerich L.B."/>
            <person name="Kristiansen K."/>
            <person name="Kudrna D."/>
            <person name="Kulathinal R.J."/>
            <person name="Kumar S."/>
            <person name="Kwok R."/>
            <person name="Lander E."/>
            <person name="Langley C.H."/>
            <person name="Lapoint R."/>
            <person name="Lazzaro B.P."/>
            <person name="Lee S.J."/>
            <person name="Levesque L."/>
            <person name="Li R."/>
            <person name="Lin C.F."/>
            <person name="Lin M.F."/>
            <person name="Lindblad-Toh K."/>
            <person name="Llopart A."/>
            <person name="Long M."/>
            <person name="Low L."/>
            <person name="Lozovsky E."/>
            <person name="Lu J."/>
            <person name="Luo M."/>
            <person name="Machado C.A."/>
            <person name="Makalowski W."/>
            <person name="Marzo M."/>
            <person name="Matsuda M."/>
            <person name="Matzkin L."/>
            <person name="McAllister B."/>
            <person name="McBride C.S."/>
            <person name="McKernan B."/>
            <person name="McKernan K."/>
            <person name="Mendez-Lago M."/>
            <person name="Minx P."/>
            <person name="Mollenhauer M.U."/>
            <person name="Montooth K."/>
            <person name="Mount S.M."/>
            <person name="Mu X."/>
            <person name="Myers E."/>
            <person name="Negre B."/>
            <person name="Newfeld S."/>
            <person name="Nielsen R."/>
            <person name="Noor M.A."/>
            <person name="O'Grady P."/>
            <person name="Pachter L."/>
            <person name="Papaceit M."/>
            <person name="Parisi M.J."/>
            <person name="Parisi M."/>
            <person name="Parts L."/>
            <person name="Pedersen J.S."/>
            <person name="Pesole G."/>
            <person name="Phillippy A.M."/>
            <person name="Ponting C.P."/>
            <person name="Pop M."/>
            <person name="Porcelli D."/>
            <person name="Powell J.R."/>
            <person name="Prohaska S."/>
            <person name="Pruitt K."/>
            <person name="Puig M."/>
            <person name="Quesneville H."/>
            <person name="Ram K.R."/>
            <person name="Rand D."/>
            <person name="Rasmussen M.D."/>
            <person name="Reed L.K."/>
            <person name="Reenan R."/>
            <person name="Reily A."/>
            <person name="Remington K.A."/>
            <person name="Rieger T.T."/>
            <person name="Ritchie M.G."/>
            <person name="Robin C."/>
            <person name="Rogers Y.H."/>
            <person name="Rohde C."/>
            <person name="Rozas J."/>
            <person name="Rubenfield M.J."/>
            <person name="Ruiz A."/>
            <person name="Russo S."/>
            <person name="Salzberg S.L."/>
            <person name="Sanchez-Gracia A."/>
            <person name="Saranga D.J."/>
            <person name="Sato H."/>
            <person name="Schaeffer S.W."/>
            <person name="Schatz M.C."/>
            <person name="Schlenke T."/>
            <person name="Schwartz R."/>
            <person name="Segarra C."/>
            <person name="Singh R.S."/>
            <person name="Sirot L."/>
            <person name="Sirota M."/>
            <person name="Sisneros N.B."/>
            <person name="Smith C.D."/>
            <person name="Smith T.F."/>
            <person name="Spieth J."/>
            <person name="Stage D.E."/>
            <person name="Stark A."/>
            <person name="Stephan W."/>
            <person name="Strausberg R.L."/>
            <person name="Strempel S."/>
            <person name="Sturgill D."/>
            <person name="Sutton G."/>
            <person name="Sutton G.G."/>
            <person name="Tao W."/>
            <person name="Teichmann S."/>
            <person name="Tobari Y.N."/>
            <person name="Tomimura Y."/>
            <person name="Tsolas J.M."/>
            <person name="Valente V.L."/>
            <person name="Venter E."/>
            <person name="Venter J.C."/>
            <person name="Vicario S."/>
            <person name="Vieira F.G."/>
            <person name="Vilella A.J."/>
            <person name="Villasante A."/>
            <person name="Walenz B."/>
            <person name="Wang J."/>
            <person name="Wasserman M."/>
            <person name="Watts T."/>
            <person name="Wilson D."/>
            <person name="Wilson R.K."/>
            <person name="Wing R.A."/>
            <person name="Wolfner M.F."/>
            <person name="Wong A."/>
            <person name="Wong G.K."/>
            <person name="Wu C.I."/>
            <person name="Wu G."/>
            <person name="Yamamoto D."/>
            <person name="Yang H.P."/>
            <person name="Yang S.P."/>
            <person name="Yorke J.A."/>
            <person name="Yoshida K."/>
            <person name="Zdobnov E."/>
            <person name="Zhang P."/>
            <person name="Zhang Y."/>
            <person name="Zimin A.V."/>
            <person name="Baldwin J."/>
            <person name="Abdouelleil A."/>
            <person name="Abdulkadir J."/>
            <person name="Abebe A."/>
            <person name="Abera B."/>
            <person name="Abreu J."/>
            <person name="Acer S.C."/>
            <person name="Aftuck L."/>
            <person name="Alexander A."/>
            <person name="An P."/>
            <person name="Anderson E."/>
            <person name="Anderson S."/>
            <person name="Arachi H."/>
            <person name="Azer M."/>
            <person name="Bachantsang P."/>
            <person name="Barry A."/>
            <person name="Bayul T."/>
            <person name="Berlin A."/>
            <person name="Bessette D."/>
            <person name="Bloom T."/>
            <person name="Blye J."/>
            <person name="Boguslavskiy L."/>
            <person name="Bonnet C."/>
            <person name="Boukhgalter B."/>
            <person name="Bourzgui I."/>
            <person name="Brown A."/>
            <person name="Cahill P."/>
            <person name="Channer S."/>
            <person name="Cheshatsang Y."/>
            <person name="Chuda L."/>
            <person name="Citroen M."/>
            <person name="Collymore A."/>
            <person name="Cooke P."/>
            <person name="Costello M."/>
            <person name="D'Aco K."/>
            <person name="Daza R."/>
            <person name="De Haan G."/>
            <person name="DeGray S."/>
            <person name="DeMaso C."/>
            <person name="Dhargay N."/>
            <person name="Dooley K."/>
            <person name="Dooley E."/>
            <person name="Doricent M."/>
            <person name="Dorje P."/>
            <person name="Dorjee K."/>
            <person name="Dupes A."/>
            <person name="Elong R."/>
            <person name="Falk J."/>
            <person name="Farina A."/>
            <person name="Faro S."/>
            <person name="Ferguson D."/>
            <person name="Fisher S."/>
            <person name="Foley C.D."/>
            <person name="Franke A."/>
            <person name="Friedrich D."/>
            <person name="Gadbois L."/>
            <person name="Gearin G."/>
            <person name="Gearin C.R."/>
            <person name="Giannoukos G."/>
            <person name="Goode T."/>
            <person name="Graham J."/>
            <person name="Grandbois E."/>
            <person name="Grewal S."/>
            <person name="Gyaltsen K."/>
            <person name="Hafez N."/>
            <person name="Hagos B."/>
            <person name="Hall J."/>
            <person name="Henson C."/>
            <person name="Hollinger A."/>
            <person name="Honan T."/>
            <person name="Huard M.D."/>
            <person name="Hughes L."/>
            <person name="Hurhula B."/>
            <person name="Husby M.E."/>
            <person name="Kamat A."/>
            <person name="Kanga B."/>
            <person name="Kashin S."/>
            <person name="Khazanovich D."/>
            <person name="Kisner P."/>
            <person name="Lance K."/>
            <person name="Lara M."/>
            <person name="Lee W."/>
            <person name="Lennon N."/>
            <person name="Letendre F."/>
            <person name="LeVine R."/>
            <person name="Lipovsky A."/>
            <person name="Liu X."/>
            <person name="Liu J."/>
            <person name="Liu S."/>
            <person name="Lokyitsang T."/>
            <person name="Lokyitsang Y."/>
            <person name="Lubonja R."/>
            <person name="Lui A."/>
            <person name="MacDonald P."/>
            <person name="Magnisalis V."/>
            <person name="Maru K."/>
            <person name="Matthews C."/>
            <person name="McCusker W."/>
            <person name="McDonough S."/>
            <person name="Mehta T."/>
            <person name="Meldrim J."/>
            <person name="Meneus L."/>
            <person name="Mihai O."/>
            <person name="Mihalev A."/>
            <person name="Mihova T."/>
            <person name="Mittelman R."/>
            <person name="Mlenga V."/>
            <person name="Montmayeur A."/>
            <person name="Mulrain L."/>
            <person name="Navidi A."/>
            <person name="Naylor J."/>
            <person name="Negash T."/>
            <person name="Nguyen T."/>
            <person name="Nguyen N."/>
            <person name="Nicol R."/>
            <person name="Norbu C."/>
            <person name="Norbu N."/>
            <person name="Novod N."/>
            <person name="O'Neill B."/>
            <person name="Osman S."/>
            <person name="Markiewicz E."/>
            <person name="Oyono O.L."/>
            <person name="Patti C."/>
            <person name="Phunkhang P."/>
            <person name="Pierre F."/>
            <person name="Priest M."/>
            <person name="Raghuraman S."/>
            <person name="Rege F."/>
            <person name="Reyes R."/>
            <person name="Rise C."/>
            <person name="Rogov P."/>
            <person name="Ross K."/>
            <person name="Ryan E."/>
            <person name="Settipalli S."/>
            <person name="Shea T."/>
            <person name="Sherpa N."/>
            <person name="Shi L."/>
            <person name="Shih D."/>
            <person name="Sparrow T."/>
            <person name="Spaulding J."/>
            <person name="Stalker J."/>
            <person name="Stange-Thomann N."/>
            <person name="Stavropoulos S."/>
            <person name="Stone C."/>
            <person name="Strader C."/>
            <person name="Tesfaye S."/>
            <person name="Thomson T."/>
            <person name="Thoulutsang Y."/>
            <person name="Thoulutsang D."/>
            <person name="Topham K."/>
            <person name="Topping I."/>
            <person name="Tsamla T."/>
            <person name="Vassiliev H."/>
            <person name="Vo A."/>
            <person name="Wangchuk T."/>
            <person name="Wangdi T."/>
            <person name="Weiand M."/>
            <person name="Wilkinson J."/>
            <person name="Wilson A."/>
            <person name="Yadav S."/>
            <person name="Young G."/>
            <person name="Yu Q."/>
            <person name="Zembek L."/>
            <person name="Zhong D."/>
            <person name="Zimmer A."/>
            <person name="Zwirko Z."/>
            <person name="Jaffe D.B."/>
            <person name="Alvarez P."/>
            <person name="Brockman W."/>
            <person name="Butler J."/>
            <person name="Chin C."/>
            <person name="Gnerre S."/>
            <person name="Grabherr M."/>
            <person name="Kleber M."/>
            <person name="Mauceli E."/>
            <person name="MacCallum I."/>
        </authorList>
    </citation>
    <scope>NUCLEOTIDE SEQUENCE [LARGE SCALE GENOMIC DNA]</scope>
    <source>
        <strain evidence="3">Tucson 14030-0811.24</strain>
    </source>
</reference>
<dbReference type="InterPro" id="IPR004119">
    <property type="entry name" value="EcKL"/>
</dbReference>
<proteinExistence type="predicted"/>
<dbReference type="OMA" id="YAREVFM"/>
<sequence length="428" mass="49107">MSESSELPSVVTAVLLALYQRHDQPLAIKAISGVGENSYGQVVRVSWPTLKDAQPIVVKIAPQNVARRAHMHVVDYYKREVFMYQSVFPAYIEILKDQNCFGLVPKLIAHGLEAPKEFLVFEDLTSRDYVPNARSSLPTYEVVTCTLKALADLHSKSFALQNIQPDKFAELVAQLKDNLFTPDMETVTIEFGKVQLRRTRQLLQGEIPDHKTKLMMEVLDHCEKRFKELALHCVAGNKQKPYSVICHGDFWNNNILYKHERKSGLPIDAILIDFQMSRYAPPILDLVYYLFTCTEKPLRDAHFQGFLDTYYNALDQNLASLNLQIDEIYPRQIFKQQLHGFGVYGLIMAAFAMPFFISKANEIVDIDEVSEAIQDLNTSSNDAPKCRELVEEFDMLNERTLPIFKRRMTDVVEDLIKYDMIEAIITKQ</sequence>
<keyword evidence="2" id="KW-0808">Transferase</keyword>
<dbReference type="EMBL" id="CH964232">
    <property type="protein sequence ID" value="EDW81146.1"/>
    <property type="molecule type" value="Genomic_DNA"/>
</dbReference>
<dbReference type="InterPro" id="IPR015897">
    <property type="entry name" value="CHK_kinase-like"/>
</dbReference>
<dbReference type="KEGG" id="dwi:6647182"/>
<protein>
    <recommendedName>
        <fullName evidence="1">CHK kinase-like domain-containing protein</fullName>
    </recommendedName>
</protein>
<dbReference type="InterPro" id="IPR011009">
    <property type="entry name" value="Kinase-like_dom_sf"/>
</dbReference>
<dbReference type="eggNOG" id="ENOG502QVUT">
    <property type="taxonomic scope" value="Eukaryota"/>
</dbReference>
<dbReference type="Pfam" id="PF02958">
    <property type="entry name" value="EcKL"/>
    <property type="match status" value="1"/>
</dbReference>
<evidence type="ECO:0000313" key="3">
    <source>
        <dbReference type="Proteomes" id="UP000007798"/>
    </source>
</evidence>
<accession>B4NBI2</accession>
<dbReference type="AlphaFoldDB" id="B4NBI2"/>
<dbReference type="Gene3D" id="3.90.1200.10">
    <property type="match status" value="1"/>
</dbReference>
<dbReference type="OrthoDB" id="190089at2759"/>
<organism evidence="2 3">
    <name type="scientific">Drosophila willistoni</name>
    <name type="common">Fruit fly</name>
    <dbReference type="NCBI Taxonomy" id="7260"/>
    <lineage>
        <taxon>Eukaryota</taxon>
        <taxon>Metazoa</taxon>
        <taxon>Ecdysozoa</taxon>
        <taxon>Arthropoda</taxon>
        <taxon>Hexapoda</taxon>
        <taxon>Insecta</taxon>
        <taxon>Pterygota</taxon>
        <taxon>Neoptera</taxon>
        <taxon>Endopterygota</taxon>
        <taxon>Diptera</taxon>
        <taxon>Brachycera</taxon>
        <taxon>Muscomorpha</taxon>
        <taxon>Ephydroidea</taxon>
        <taxon>Drosophilidae</taxon>
        <taxon>Drosophila</taxon>
        <taxon>Sophophora</taxon>
    </lineage>
</organism>
<dbReference type="SMART" id="SM00587">
    <property type="entry name" value="CHK"/>
    <property type="match status" value="1"/>
</dbReference>
<dbReference type="PANTHER" id="PTHR11012">
    <property type="entry name" value="PROTEIN KINASE-LIKE DOMAIN-CONTAINING"/>
    <property type="match status" value="1"/>
</dbReference>